<dbReference type="Proteomes" id="UP000270296">
    <property type="component" value="Unassembled WGS sequence"/>
</dbReference>
<dbReference type="InterPro" id="IPR043519">
    <property type="entry name" value="NT_sf"/>
</dbReference>
<organism evidence="4">
    <name type="scientific">Soboliphyme baturini</name>
    <dbReference type="NCBI Taxonomy" id="241478"/>
    <lineage>
        <taxon>Eukaryota</taxon>
        <taxon>Metazoa</taxon>
        <taxon>Ecdysozoa</taxon>
        <taxon>Nematoda</taxon>
        <taxon>Enoplea</taxon>
        <taxon>Dorylaimia</taxon>
        <taxon>Dioctophymatida</taxon>
        <taxon>Dioctophymatoidea</taxon>
        <taxon>Soboliphymatidae</taxon>
        <taxon>Soboliphyme</taxon>
    </lineage>
</organism>
<feature type="domain" description="Poly(A) RNA polymerase mitochondrial-like central palm" evidence="1">
    <location>
        <begin position="68"/>
        <end position="221"/>
    </location>
</feature>
<dbReference type="GO" id="GO:1990817">
    <property type="term" value="F:poly(A) RNA polymerase activity"/>
    <property type="evidence" value="ECO:0007669"/>
    <property type="project" value="TreeGrafter"/>
</dbReference>
<evidence type="ECO:0000313" key="4">
    <source>
        <dbReference type="WBParaSite" id="SBAD_0000140201-mRNA-1"/>
    </source>
</evidence>
<reference evidence="4" key="1">
    <citation type="submission" date="2016-06" db="UniProtKB">
        <authorList>
            <consortium name="WormBaseParasite"/>
        </authorList>
    </citation>
    <scope>IDENTIFICATION</scope>
</reference>
<dbReference type="WBParaSite" id="SBAD_0000140201-mRNA-1">
    <property type="protein sequence ID" value="SBAD_0000140201-mRNA-1"/>
    <property type="gene ID" value="SBAD_0000140201"/>
</dbReference>
<dbReference type="InterPro" id="IPR054708">
    <property type="entry name" value="MTPAP-like_central"/>
</dbReference>
<protein>
    <submittedName>
        <fullName evidence="4">PAP-associated domain-containing protein</fullName>
    </submittedName>
</protein>
<dbReference type="PANTHER" id="PTHR12271">
    <property type="entry name" value="POLY A POLYMERASE CID PAP -RELATED"/>
    <property type="match status" value="1"/>
</dbReference>
<dbReference type="GO" id="GO:0031123">
    <property type="term" value="P:RNA 3'-end processing"/>
    <property type="evidence" value="ECO:0007669"/>
    <property type="project" value="TreeGrafter"/>
</dbReference>
<dbReference type="AlphaFoldDB" id="A0A183ICK1"/>
<dbReference type="EMBL" id="UZAM01006797">
    <property type="protein sequence ID" value="VDO94065.1"/>
    <property type="molecule type" value="Genomic_DNA"/>
</dbReference>
<dbReference type="Gene3D" id="1.10.1410.10">
    <property type="match status" value="1"/>
</dbReference>
<proteinExistence type="predicted"/>
<gene>
    <name evidence="2" type="ORF">SBAD_LOCUS1345</name>
</gene>
<keyword evidence="3" id="KW-1185">Reference proteome</keyword>
<dbReference type="OrthoDB" id="422187at2759"/>
<dbReference type="SUPFAM" id="SSF81301">
    <property type="entry name" value="Nucleotidyltransferase"/>
    <property type="match status" value="1"/>
</dbReference>
<reference evidence="2 3" key="2">
    <citation type="submission" date="2018-11" db="EMBL/GenBank/DDBJ databases">
        <authorList>
            <consortium name="Pathogen Informatics"/>
        </authorList>
    </citation>
    <scope>NUCLEOTIDE SEQUENCE [LARGE SCALE GENOMIC DNA]</scope>
</reference>
<dbReference type="Pfam" id="PF22600">
    <property type="entry name" value="MTPAP-like_central"/>
    <property type="match status" value="1"/>
</dbReference>
<sequence>MASRCLLSPFRTDSDSVADWYLRGRCCTATPSAGRGDEQVLIANFSQSASVTQQPARPLVTRATVERLEDQIYELYERTKLSEVGLKIRFFLASAIEEIFRPFFPSAICKPFGSSVNGFGRRGCDLDVDIQLYNEPYLDVHATKSNGQFFYCCKQKPKESRHFVQNTLSTIGDVLNEFMPCYGDVQKILRARVPIIKFNHGIFGLSCDMTVENKSGYKAAKALWNVCQLHPSIGPMLFFIRHWAKEVGITHETPGIWLTNFQIICLLIFFLQRHSPSLLPSLDRLEKRMTLPPSSPSPEVFQLIQEFFYFYAHQVDYRKYGLDLNTGTLVEKKDSSLLYIRNPYESGHNITRNLSSDEWLNTLLSMDTALRLCEKADAMCRRRGSRNGDWGLLTLCNPVFYQERKKPSIASAAEEVAQSFSVEDVLSPDATETATAVPTNASSRIAASMNNLQKANLC</sequence>
<accession>A0A183ICK1</accession>
<dbReference type="PANTHER" id="PTHR12271:SF133">
    <property type="entry name" value="POLY(A) RNA POLYMERASE, MITOCHONDRIAL"/>
    <property type="match status" value="1"/>
</dbReference>
<evidence type="ECO:0000313" key="3">
    <source>
        <dbReference type="Proteomes" id="UP000270296"/>
    </source>
</evidence>
<evidence type="ECO:0000259" key="1">
    <source>
        <dbReference type="Pfam" id="PF22600"/>
    </source>
</evidence>
<dbReference type="GO" id="GO:0046872">
    <property type="term" value="F:metal ion binding"/>
    <property type="evidence" value="ECO:0007669"/>
    <property type="project" value="UniProtKB-KW"/>
</dbReference>
<dbReference type="CDD" id="cd05402">
    <property type="entry name" value="NT_PAP_TUTase"/>
    <property type="match status" value="1"/>
</dbReference>
<dbReference type="Gene3D" id="3.30.460.10">
    <property type="entry name" value="Beta Polymerase, domain 2"/>
    <property type="match status" value="1"/>
</dbReference>
<name>A0A183ICK1_9BILA</name>
<evidence type="ECO:0000313" key="2">
    <source>
        <dbReference type="EMBL" id="VDO94065.1"/>
    </source>
</evidence>
<dbReference type="SUPFAM" id="SSF81631">
    <property type="entry name" value="PAP/OAS1 substrate-binding domain"/>
    <property type="match status" value="1"/>
</dbReference>